<protein>
    <recommendedName>
        <fullName evidence="2">F-box domain-containing protein</fullName>
    </recommendedName>
</protein>
<dbReference type="AlphaFoldDB" id="A0A1B6G286"/>
<proteinExistence type="predicted"/>
<sequence length="127" mass="14612">CRNVHYLYLSKCNWIRTETLMEFLGRNPHLKAVTLNYCSAVGPQIFEPLIDNCRNLQTLYLVKCIWITSDIIDSFTRSKLDSLISVDFSYCAKLSEQCLINFIQKFPKLESLSLAYISSVSNTAMEV</sequence>
<reference evidence="1" key="1">
    <citation type="submission" date="2015-11" db="EMBL/GenBank/DDBJ databases">
        <title>De novo transcriptome assembly of four potential Pierce s Disease insect vectors from Arizona vineyards.</title>
        <authorList>
            <person name="Tassone E.E."/>
        </authorList>
    </citation>
    <scope>NUCLEOTIDE SEQUENCE</scope>
</reference>
<evidence type="ECO:0000313" key="1">
    <source>
        <dbReference type="EMBL" id="JAS56542.1"/>
    </source>
</evidence>
<dbReference type="EMBL" id="GECZ01013227">
    <property type="protein sequence ID" value="JAS56542.1"/>
    <property type="molecule type" value="Transcribed_RNA"/>
</dbReference>
<evidence type="ECO:0008006" key="2">
    <source>
        <dbReference type="Google" id="ProtNLM"/>
    </source>
</evidence>
<feature type="non-terminal residue" evidence="1">
    <location>
        <position position="127"/>
    </location>
</feature>
<dbReference type="InterPro" id="IPR032675">
    <property type="entry name" value="LRR_dom_sf"/>
</dbReference>
<gene>
    <name evidence="1" type="ORF">g.45631</name>
</gene>
<feature type="non-terminal residue" evidence="1">
    <location>
        <position position="1"/>
    </location>
</feature>
<dbReference type="SUPFAM" id="SSF52047">
    <property type="entry name" value="RNI-like"/>
    <property type="match status" value="1"/>
</dbReference>
<dbReference type="Gene3D" id="3.80.10.10">
    <property type="entry name" value="Ribonuclease Inhibitor"/>
    <property type="match status" value="1"/>
</dbReference>
<accession>A0A1B6G286</accession>
<organism evidence="1">
    <name type="scientific">Cuerna arida</name>
    <dbReference type="NCBI Taxonomy" id="1464854"/>
    <lineage>
        <taxon>Eukaryota</taxon>
        <taxon>Metazoa</taxon>
        <taxon>Ecdysozoa</taxon>
        <taxon>Arthropoda</taxon>
        <taxon>Hexapoda</taxon>
        <taxon>Insecta</taxon>
        <taxon>Pterygota</taxon>
        <taxon>Neoptera</taxon>
        <taxon>Paraneoptera</taxon>
        <taxon>Hemiptera</taxon>
        <taxon>Auchenorrhyncha</taxon>
        <taxon>Membracoidea</taxon>
        <taxon>Cicadellidae</taxon>
        <taxon>Cicadellinae</taxon>
        <taxon>Proconiini</taxon>
        <taxon>Cuerna</taxon>
    </lineage>
</organism>
<name>A0A1B6G286_9HEMI</name>